<evidence type="ECO:0000256" key="1">
    <source>
        <dbReference type="ARBA" id="ARBA00006303"/>
    </source>
</evidence>
<feature type="binding site" evidence="7">
    <location>
        <position position="172"/>
    </location>
    <ligand>
        <name>L-aspartate</name>
        <dbReference type="ChEBI" id="CHEBI:29991"/>
    </ligand>
</feature>
<evidence type="ECO:0000256" key="4">
    <source>
        <dbReference type="ARBA" id="ARBA00022840"/>
    </source>
</evidence>
<evidence type="ECO:0000313" key="10">
    <source>
        <dbReference type="Proteomes" id="UP000228730"/>
    </source>
</evidence>
<feature type="binding site" evidence="7">
    <location>
        <position position="333"/>
    </location>
    <ligand>
        <name>L-aspartate</name>
        <dbReference type="ChEBI" id="CHEBI:29991"/>
    </ligand>
</feature>
<dbReference type="Proteomes" id="UP000228730">
    <property type="component" value="Unassembled WGS sequence"/>
</dbReference>
<dbReference type="GO" id="GO:0050560">
    <property type="term" value="F:aspartate-tRNA(Asn) ligase activity"/>
    <property type="evidence" value="ECO:0007669"/>
    <property type="project" value="UniProtKB-EC"/>
</dbReference>
<evidence type="ECO:0000256" key="7">
    <source>
        <dbReference type="HAMAP-Rule" id="MF_00044"/>
    </source>
</evidence>
<dbReference type="InterPro" id="IPR047089">
    <property type="entry name" value="Asp-tRNA-ligase_1_N"/>
</dbReference>
<keyword evidence="4 7" id="KW-0067">ATP-binding</keyword>
<keyword evidence="7" id="KW-0963">Cytoplasm</keyword>
<organism evidence="9 10">
    <name type="scientific">Candidatus Wolfebacteria bacterium CG_4_10_14_0_8_um_filter_39_64</name>
    <dbReference type="NCBI Taxonomy" id="1975063"/>
    <lineage>
        <taxon>Bacteria</taxon>
        <taxon>Candidatus Wolfeibacteriota</taxon>
    </lineage>
</organism>
<feature type="region of interest" description="Aspartate" evidence="7">
    <location>
        <begin position="196"/>
        <end position="199"/>
    </location>
</feature>
<comment type="caution">
    <text evidence="9">The sequence shown here is derived from an EMBL/GenBank/DDBJ whole genome shotgun (WGS) entry which is preliminary data.</text>
</comment>
<evidence type="ECO:0000313" key="9">
    <source>
        <dbReference type="EMBL" id="PIY59002.1"/>
    </source>
</evidence>
<keyword evidence="3 7" id="KW-0547">Nucleotide-binding</keyword>
<feature type="domain" description="Aminoacyl-transfer RNA synthetases class-II family profile" evidence="8">
    <location>
        <begin position="139"/>
        <end position="452"/>
    </location>
</feature>
<dbReference type="InterPro" id="IPR002312">
    <property type="entry name" value="Asp/Asn-tRNA-synth_IIb"/>
</dbReference>
<comment type="function">
    <text evidence="7">Aspartyl-tRNA synthetase with relaxed tRNA specificity since it is able to aspartylate not only its cognate tRNA(Asp) but also tRNA(Asn). Reaction proceeds in two steps: L-aspartate is first activated by ATP to form Asp-AMP and then transferred to the acceptor end of tRNA(Asp/Asn).</text>
</comment>
<keyword evidence="6 7" id="KW-0030">Aminoacyl-tRNA synthetase</keyword>
<dbReference type="Gene3D" id="2.40.50.140">
    <property type="entry name" value="Nucleic acid-binding proteins"/>
    <property type="match status" value="1"/>
</dbReference>
<dbReference type="InterPro" id="IPR045864">
    <property type="entry name" value="aa-tRNA-synth_II/BPL/LPL"/>
</dbReference>
<dbReference type="EMBL" id="PFKY01000040">
    <property type="protein sequence ID" value="PIY59002.1"/>
    <property type="molecule type" value="Genomic_DNA"/>
</dbReference>
<dbReference type="PRINTS" id="PR01042">
    <property type="entry name" value="TRNASYNTHASP"/>
</dbReference>
<feature type="binding site" evidence="7">
    <location>
        <begin position="418"/>
        <end position="421"/>
    </location>
    <ligand>
        <name>ATP</name>
        <dbReference type="ChEBI" id="CHEBI:30616"/>
    </ligand>
</feature>
<feature type="site" description="Important for tRNA non-discrimination" evidence="7">
    <location>
        <position position="79"/>
    </location>
</feature>
<dbReference type="EC" id="6.1.1.23" evidence="7"/>
<dbReference type="Pfam" id="PF01336">
    <property type="entry name" value="tRNA_anti-codon"/>
    <property type="match status" value="1"/>
</dbReference>
<dbReference type="InterPro" id="IPR004364">
    <property type="entry name" value="Aa-tRNA-synt_II"/>
</dbReference>
<dbReference type="SUPFAM" id="SSF55681">
    <property type="entry name" value="Class II aaRS and biotin synthetases"/>
    <property type="match status" value="1"/>
</dbReference>
<dbReference type="NCBIfam" id="TIGR00459">
    <property type="entry name" value="aspS_bact"/>
    <property type="match status" value="1"/>
</dbReference>
<feature type="binding site" evidence="7">
    <location>
        <begin position="218"/>
        <end position="220"/>
    </location>
    <ligand>
        <name>ATP</name>
        <dbReference type="ChEBI" id="CHEBI:30616"/>
    </ligand>
</feature>
<dbReference type="GO" id="GO:0005737">
    <property type="term" value="C:cytoplasm"/>
    <property type="evidence" value="ECO:0007669"/>
    <property type="project" value="UniProtKB-SubCell"/>
</dbReference>
<dbReference type="InterPro" id="IPR047090">
    <property type="entry name" value="AspRS_core"/>
</dbReference>
<dbReference type="CDD" id="cd00777">
    <property type="entry name" value="AspRS_core"/>
    <property type="match status" value="1"/>
</dbReference>
<dbReference type="Gene3D" id="3.30.930.10">
    <property type="entry name" value="Bira Bifunctional Protein, Domain 2"/>
    <property type="match status" value="2"/>
</dbReference>
<dbReference type="InterPro" id="IPR004524">
    <property type="entry name" value="Asp-tRNA-ligase_1"/>
</dbReference>
<feature type="binding site" evidence="7">
    <location>
        <position position="374"/>
    </location>
    <ligand>
        <name>L-aspartate</name>
        <dbReference type="ChEBI" id="CHEBI:29991"/>
    </ligand>
</feature>
<dbReference type="AlphaFoldDB" id="A0A2M7Q7A8"/>
<dbReference type="SUPFAM" id="SSF50249">
    <property type="entry name" value="Nucleic acid-binding proteins"/>
    <property type="match status" value="1"/>
</dbReference>
<dbReference type="InterPro" id="IPR004365">
    <property type="entry name" value="NA-bd_OB_tRNA"/>
</dbReference>
<comment type="similarity">
    <text evidence="1 7">Belongs to the class-II aminoacyl-tRNA synthetase family. Type 1 subfamily.</text>
</comment>
<comment type="caution">
    <text evidence="7">Lacks conserved residue(s) required for the propagation of feature annotation.</text>
</comment>
<reference evidence="10" key="1">
    <citation type="submission" date="2017-09" db="EMBL/GenBank/DDBJ databases">
        <title>Depth-based differentiation of microbial function through sediment-hosted aquifers and enrichment of novel symbionts in the deep terrestrial subsurface.</title>
        <authorList>
            <person name="Probst A.J."/>
            <person name="Ladd B."/>
            <person name="Jarett J.K."/>
            <person name="Geller-Mcgrath D.E."/>
            <person name="Sieber C.M.K."/>
            <person name="Emerson J.B."/>
            <person name="Anantharaman K."/>
            <person name="Thomas B.C."/>
            <person name="Malmstrom R."/>
            <person name="Stieglmeier M."/>
            <person name="Klingl A."/>
            <person name="Woyke T."/>
            <person name="Ryan C.M."/>
            <person name="Banfield J.F."/>
        </authorList>
    </citation>
    <scope>NUCLEOTIDE SEQUENCE [LARGE SCALE GENOMIC DNA]</scope>
</reference>
<dbReference type="PROSITE" id="PS50862">
    <property type="entry name" value="AA_TRNA_LIGASE_II"/>
    <property type="match status" value="1"/>
</dbReference>
<dbReference type="Gene3D" id="3.30.1360.30">
    <property type="entry name" value="GAD-like domain"/>
    <property type="match status" value="1"/>
</dbReference>
<dbReference type="GO" id="GO:0006422">
    <property type="term" value="P:aspartyl-tRNA aminoacylation"/>
    <property type="evidence" value="ECO:0007669"/>
    <property type="project" value="UniProtKB-UniRule"/>
</dbReference>
<feature type="binding site" evidence="7">
    <location>
        <position position="367"/>
    </location>
    <ligand>
        <name>ATP</name>
        <dbReference type="ChEBI" id="CHEBI:30616"/>
    </ligand>
</feature>
<dbReference type="GO" id="GO:0003676">
    <property type="term" value="F:nucleic acid binding"/>
    <property type="evidence" value="ECO:0007669"/>
    <property type="project" value="InterPro"/>
</dbReference>
<name>A0A2M7Q7A8_9BACT</name>
<dbReference type="InterPro" id="IPR004115">
    <property type="entry name" value="GAD-like_sf"/>
</dbReference>
<keyword evidence="5 7" id="KW-0648">Protein biosynthesis</keyword>
<keyword evidence="2 7" id="KW-0436">Ligase</keyword>
<dbReference type="HAMAP" id="MF_00044">
    <property type="entry name" value="Asp_tRNA_synth_type1"/>
    <property type="match status" value="1"/>
</dbReference>
<evidence type="ECO:0000256" key="5">
    <source>
        <dbReference type="ARBA" id="ARBA00022917"/>
    </source>
</evidence>
<evidence type="ECO:0000256" key="6">
    <source>
        <dbReference type="ARBA" id="ARBA00023146"/>
    </source>
</evidence>
<comment type="subcellular location">
    <subcellularLocation>
        <location evidence="7">Cytoplasm</location>
    </subcellularLocation>
</comment>
<dbReference type="GO" id="GO:0005524">
    <property type="term" value="F:ATP binding"/>
    <property type="evidence" value="ECO:0007669"/>
    <property type="project" value="UniProtKB-UniRule"/>
</dbReference>
<feature type="site" description="Important for tRNA non-discrimination" evidence="7">
    <location>
        <position position="28"/>
    </location>
</feature>
<dbReference type="InterPro" id="IPR012340">
    <property type="entry name" value="NA-bd_OB-fold"/>
</dbReference>
<evidence type="ECO:0000259" key="8">
    <source>
        <dbReference type="PROSITE" id="PS50862"/>
    </source>
</evidence>
<comment type="subunit">
    <text evidence="7">Homodimer.</text>
</comment>
<sequence length="481" mass="55852">MRIFNKEIINKEGQEVELMGWVATRRDHGKIIFIDLRDKSGISQLVFTLENKEIYKTADKLRSEWVIRVKGEVKKRPKGMENPELETGQYEIAVNFLEILAESKTPPFDVSTDGYKVNEEIRMKYRYLDLRRPRLQKNLKLRAKFIKFIRDFLTEKGFVEIETPIITKSTPEGARDFIVPSRLQPGKFYALPQSPQQYKQLLMVSGFEKYFQIAKCFRDEDSRANRAYGEFTQLDLEMSFVEQNDILELTERLFTELIMQIFPEKKITQIPWPKINYHETIEKYGNDTPDIRKNKDDKNELGFAWVINFPLFTKQTEKDFFYGSGKSKWAPSHHMFTAPYPDDIKLLDTDPGKVRGLQHDMVLNGVEVGGGSIRIHDPKIQEKVFELIGFTKEQKGRFEHMLEAFNYGVPPHAGIALGLDRLIAILQNEPNIREIIAFPKTGDGRDLMMQAPSEVDKQQLDELGIKIKAKNSHINKAQPRS</sequence>
<dbReference type="CDD" id="cd04317">
    <property type="entry name" value="EcAspRS_like_N"/>
    <property type="match status" value="1"/>
</dbReference>
<gene>
    <name evidence="7 9" type="primary">aspS</name>
    <name evidence="9" type="ORF">COY97_01210</name>
</gene>
<dbReference type="Pfam" id="PF00152">
    <property type="entry name" value="tRNA-synt_2"/>
    <property type="match status" value="1"/>
</dbReference>
<dbReference type="InterPro" id="IPR006195">
    <property type="entry name" value="aa-tRNA-synth_II"/>
</dbReference>
<dbReference type="PANTHER" id="PTHR22594">
    <property type="entry name" value="ASPARTYL/LYSYL-TRNA SYNTHETASE"/>
    <property type="match status" value="1"/>
</dbReference>
<comment type="catalytic activity">
    <reaction evidence="7">
        <text>tRNA(Asx) + L-aspartate + ATP = L-aspartyl-tRNA(Asx) + AMP + diphosphate</text>
        <dbReference type="Rhea" id="RHEA:18349"/>
        <dbReference type="Rhea" id="RHEA-COMP:9710"/>
        <dbReference type="Rhea" id="RHEA-COMP:9711"/>
        <dbReference type="ChEBI" id="CHEBI:29991"/>
        <dbReference type="ChEBI" id="CHEBI:30616"/>
        <dbReference type="ChEBI" id="CHEBI:33019"/>
        <dbReference type="ChEBI" id="CHEBI:78442"/>
        <dbReference type="ChEBI" id="CHEBI:78516"/>
        <dbReference type="ChEBI" id="CHEBI:456215"/>
        <dbReference type="EC" id="6.1.1.23"/>
    </reaction>
</comment>
<accession>A0A2M7Q7A8</accession>
<proteinExistence type="inferred from homology"/>
<evidence type="ECO:0000256" key="3">
    <source>
        <dbReference type="ARBA" id="ARBA00022741"/>
    </source>
</evidence>
<dbReference type="GO" id="GO:0004815">
    <property type="term" value="F:aspartate-tRNA ligase activity"/>
    <property type="evidence" value="ECO:0007669"/>
    <property type="project" value="UniProtKB-UniRule"/>
</dbReference>
<evidence type="ECO:0000256" key="2">
    <source>
        <dbReference type="ARBA" id="ARBA00022598"/>
    </source>
</evidence>
<feature type="binding site" evidence="7">
    <location>
        <position position="218"/>
    </location>
    <ligand>
        <name>L-aspartate</name>
        <dbReference type="ChEBI" id="CHEBI:29991"/>
    </ligand>
</feature>
<dbReference type="PANTHER" id="PTHR22594:SF5">
    <property type="entry name" value="ASPARTATE--TRNA LIGASE, MITOCHONDRIAL"/>
    <property type="match status" value="1"/>
</dbReference>
<protein>
    <recommendedName>
        <fullName evidence="7">Aspartate--tRNA(Asp/Asn) ligase</fullName>
        <ecNumber evidence="7">6.1.1.23</ecNumber>
    </recommendedName>
    <alternativeName>
        <fullName evidence="7">Aspartyl-tRNA synthetase</fullName>
        <shortName evidence="7">AspRS</shortName>
    </alternativeName>
    <alternativeName>
        <fullName evidence="7">Non-discriminating aspartyl-tRNA synthetase</fullName>
        <shortName evidence="7">ND-AspRS</shortName>
    </alternativeName>
</protein>